<dbReference type="InParanoid" id="A0A2G5CI84"/>
<evidence type="ECO:0000313" key="2">
    <source>
        <dbReference type="Proteomes" id="UP000230069"/>
    </source>
</evidence>
<sequence>MLGMVIPQQRRRDLRLNYQVRQSLKIFCLPIKMKIVAVLILLHHCIKFLNPGYPFFYVKNRKTNTQNKLLSF</sequence>
<keyword evidence="2" id="KW-1185">Reference proteome</keyword>
<protein>
    <submittedName>
        <fullName evidence="1">Uncharacterized protein</fullName>
    </submittedName>
</protein>
<dbReference type="AlphaFoldDB" id="A0A2G5CI84"/>
<reference evidence="1 2" key="1">
    <citation type="submission" date="2017-09" db="EMBL/GenBank/DDBJ databases">
        <title>WGS assembly of Aquilegia coerulea Goldsmith.</title>
        <authorList>
            <person name="Hodges S."/>
            <person name="Kramer E."/>
            <person name="Nordborg M."/>
            <person name="Tomkins J."/>
            <person name="Borevitz J."/>
            <person name="Derieg N."/>
            <person name="Yan J."/>
            <person name="Mihaltcheva S."/>
            <person name="Hayes R.D."/>
            <person name="Rokhsar D."/>
        </authorList>
    </citation>
    <scope>NUCLEOTIDE SEQUENCE [LARGE SCALE GENOMIC DNA]</scope>
    <source>
        <strain evidence="2">cv. Goldsmith</strain>
    </source>
</reference>
<evidence type="ECO:0000313" key="1">
    <source>
        <dbReference type="EMBL" id="PIA30950.1"/>
    </source>
</evidence>
<gene>
    <name evidence="1" type="ORF">AQUCO_05300054v1</name>
</gene>
<proteinExistence type="predicted"/>
<dbReference type="EMBL" id="KZ305070">
    <property type="protein sequence ID" value="PIA30950.1"/>
    <property type="molecule type" value="Genomic_DNA"/>
</dbReference>
<dbReference type="Proteomes" id="UP000230069">
    <property type="component" value="Unassembled WGS sequence"/>
</dbReference>
<organism evidence="1 2">
    <name type="scientific">Aquilegia coerulea</name>
    <name type="common">Rocky mountain columbine</name>
    <dbReference type="NCBI Taxonomy" id="218851"/>
    <lineage>
        <taxon>Eukaryota</taxon>
        <taxon>Viridiplantae</taxon>
        <taxon>Streptophyta</taxon>
        <taxon>Embryophyta</taxon>
        <taxon>Tracheophyta</taxon>
        <taxon>Spermatophyta</taxon>
        <taxon>Magnoliopsida</taxon>
        <taxon>Ranunculales</taxon>
        <taxon>Ranunculaceae</taxon>
        <taxon>Thalictroideae</taxon>
        <taxon>Aquilegia</taxon>
    </lineage>
</organism>
<accession>A0A2G5CI84</accession>
<name>A0A2G5CI84_AQUCA</name>